<dbReference type="Proteomes" id="UP000006281">
    <property type="component" value="Chromosome"/>
</dbReference>
<name>K0K8Q5_SACES</name>
<dbReference type="Pfam" id="PF14016">
    <property type="entry name" value="DUF4232"/>
    <property type="match status" value="1"/>
</dbReference>
<dbReference type="InterPro" id="IPR025326">
    <property type="entry name" value="DUF4232"/>
</dbReference>
<accession>K0K8Q5</accession>
<dbReference type="HOGENOM" id="CLU_060528_1_0_11"/>
<feature type="domain" description="DUF4232" evidence="2">
    <location>
        <begin position="36"/>
        <end position="169"/>
    </location>
</feature>
<dbReference type="eggNOG" id="ENOG5032UK2">
    <property type="taxonomic scope" value="Bacteria"/>
</dbReference>
<organism evidence="3 4">
    <name type="scientific">Saccharothrix espanaensis (strain ATCC 51144 / DSM 44229 / JCM 9112 / NBRC 15066 / NRRL 15764)</name>
    <dbReference type="NCBI Taxonomy" id="1179773"/>
    <lineage>
        <taxon>Bacteria</taxon>
        <taxon>Bacillati</taxon>
        <taxon>Actinomycetota</taxon>
        <taxon>Actinomycetes</taxon>
        <taxon>Pseudonocardiales</taxon>
        <taxon>Pseudonocardiaceae</taxon>
        <taxon>Saccharothrix</taxon>
    </lineage>
</organism>
<dbReference type="KEGG" id="sesp:BN6_59580"/>
<protein>
    <submittedName>
        <fullName evidence="3">Putative secreted protein</fullName>
    </submittedName>
</protein>
<dbReference type="AlphaFoldDB" id="K0K8Q5"/>
<reference evidence="3 4" key="1">
    <citation type="journal article" date="2012" name="BMC Genomics">
        <title>Complete genome sequence of Saccharothrix espanaensis DSM 44229T and comparison to the other completely sequenced Pseudonocardiaceae.</title>
        <authorList>
            <person name="Strobel T."/>
            <person name="Al-Dilaimi A."/>
            <person name="Blom J."/>
            <person name="Gessner A."/>
            <person name="Kalinowski J."/>
            <person name="Luzhetska M."/>
            <person name="Puhler A."/>
            <person name="Szczepanowski R."/>
            <person name="Bechthold A."/>
            <person name="Ruckert C."/>
        </authorList>
    </citation>
    <scope>NUCLEOTIDE SEQUENCE [LARGE SCALE GENOMIC DNA]</scope>
    <source>
        <strain evidence="4">ATCC 51144 / DSM 44229 / JCM 9112 / NBRC 15066 / NRRL 15764</strain>
    </source>
</reference>
<sequence>MVPAVLLLAVSACGAEPAPPAPGTGLPDRNSAASTCPEGGAEISALNGEAAMGLRVLTLEMRNCGTETLRIDGYPDVRLLDEDGQPLEVRVEHGSAAISRIDSFEVPPAGFALGPGDRATAGVVWRNTYDDTTHPPQVGAKIDIAPLAGLPRQVFTPRLGPDGGTPSPDSPATTIDLGSTGRIGLSPWRAPEGQGDRPRP</sequence>
<feature type="region of interest" description="Disordered" evidence="1">
    <location>
        <begin position="153"/>
        <end position="200"/>
    </location>
</feature>
<evidence type="ECO:0000313" key="3">
    <source>
        <dbReference type="EMBL" id="CCH33214.1"/>
    </source>
</evidence>
<evidence type="ECO:0000256" key="1">
    <source>
        <dbReference type="SAM" id="MobiDB-lite"/>
    </source>
</evidence>
<evidence type="ECO:0000313" key="4">
    <source>
        <dbReference type="Proteomes" id="UP000006281"/>
    </source>
</evidence>
<dbReference type="PATRIC" id="fig|1179773.3.peg.6000"/>
<dbReference type="EMBL" id="HE804045">
    <property type="protein sequence ID" value="CCH33214.1"/>
    <property type="molecule type" value="Genomic_DNA"/>
</dbReference>
<proteinExistence type="predicted"/>
<gene>
    <name evidence="3" type="ordered locus">BN6_59580</name>
</gene>
<keyword evidence="4" id="KW-1185">Reference proteome</keyword>
<evidence type="ECO:0000259" key="2">
    <source>
        <dbReference type="Pfam" id="PF14016"/>
    </source>
</evidence>